<accession>A0A1M6UI25</accession>
<evidence type="ECO:0000313" key="6">
    <source>
        <dbReference type="EMBL" id="SHK68829.1"/>
    </source>
</evidence>
<dbReference type="EMBL" id="FRAR01000020">
    <property type="protein sequence ID" value="SHK68829.1"/>
    <property type="molecule type" value="Genomic_DNA"/>
</dbReference>
<evidence type="ECO:0000256" key="4">
    <source>
        <dbReference type="ARBA" id="ARBA00022967"/>
    </source>
</evidence>
<evidence type="ECO:0000256" key="1">
    <source>
        <dbReference type="ARBA" id="ARBA00022448"/>
    </source>
</evidence>
<dbReference type="PROSITE" id="PS00211">
    <property type="entry name" value="ABC_TRANSPORTER_1"/>
    <property type="match status" value="1"/>
</dbReference>
<dbReference type="Pfam" id="PF00005">
    <property type="entry name" value="ABC_tran"/>
    <property type="match status" value="1"/>
</dbReference>
<evidence type="ECO:0000256" key="3">
    <source>
        <dbReference type="ARBA" id="ARBA00022840"/>
    </source>
</evidence>
<reference evidence="7" key="1">
    <citation type="submission" date="2016-11" db="EMBL/GenBank/DDBJ databases">
        <authorList>
            <person name="Varghese N."/>
            <person name="Submissions S."/>
        </authorList>
    </citation>
    <scope>NUCLEOTIDE SEQUENCE [LARGE SCALE GENOMIC DNA]</scope>
    <source>
        <strain evidence="7">DSM 10349</strain>
    </source>
</reference>
<dbReference type="Proteomes" id="UP000183997">
    <property type="component" value="Unassembled WGS sequence"/>
</dbReference>
<dbReference type="FunFam" id="3.40.50.300:FF:000134">
    <property type="entry name" value="Iron-enterobactin ABC transporter ATP-binding protein"/>
    <property type="match status" value="1"/>
</dbReference>
<dbReference type="PANTHER" id="PTHR42794:SF1">
    <property type="entry name" value="HEMIN IMPORT ATP-BINDING PROTEIN HMUV"/>
    <property type="match status" value="1"/>
</dbReference>
<dbReference type="RefSeq" id="WP_072915444.1">
    <property type="nucleotide sequence ID" value="NZ_FRAR01000020.1"/>
</dbReference>
<feature type="domain" description="ABC transporter" evidence="5">
    <location>
        <begin position="2"/>
        <end position="238"/>
    </location>
</feature>
<keyword evidence="2" id="KW-0547">Nucleotide-binding</keyword>
<dbReference type="InterPro" id="IPR017871">
    <property type="entry name" value="ABC_transporter-like_CS"/>
</dbReference>
<dbReference type="GO" id="GO:0016887">
    <property type="term" value="F:ATP hydrolysis activity"/>
    <property type="evidence" value="ECO:0007669"/>
    <property type="project" value="InterPro"/>
</dbReference>
<dbReference type="InterPro" id="IPR003593">
    <property type="entry name" value="AAA+_ATPase"/>
</dbReference>
<dbReference type="SUPFAM" id="SSF52540">
    <property type="entry name" value="P-loop containing nucleoside triphosphate hydrolases"/>
    <property type="match status" value="1"/>
</dbReference>
<keyword evidence="7" id="KW-1185">Reference proteome</keyword>
<name>A0A1M6UI25_9FIRM</name>
<dbReference type="STRING" id="1121421.SAMN02745123_02776"/>
<keyword evidence="1" id="KW-0813">Transport</keyword>
<dbReference type="Gene3D" id="3.40.50.300">
    <property type="entry name" value="P-loop containing nucleotide triphosphate hydrolases"/>
    <property type="match status" value="1"/>
</dbReference>
<dbReference type="PANTHER" id="PTHR42794">
    <property type="entry name" value="HEMIN IMPORT ATP-BINDING PROTEIN HMUV"/>
    <property type="match status" value="1"/>
</dbReference>
<keyword evidence="4" id="KW-1278">Translocase</keyword>
<dbReference type="OrthoDB" id="9802264at2"/>
<evidence type="ECO:0000256" key="2">
    <source>
        <dbReference type="ARBA" id="ARBA00022741"/>
    </source>
</evidence>
<gene>
    <name evidence="6" type="ORF">SAMN02745123_02776</name>
</gene>
<dbReference type="GO" id="GO:0005524">
    <property type="term" value="F:ATP binding"/>
    <property type="evidence" value="ECO:0007669"/>
    <property type="project" value="UniProtKB-KW"/>
</dbReference>
<protein>
    <submittedName>
        <fullName evidence="6">Iron complex transport system ATP-binding protein</fullName>
    </submittedName>
</protein>
<dbReference type="PROSITE" id="PS50893">
    <property type="entry name" value="ABC_TRANSPORTER_2"/>
    <property type="match status" value="1"/>
</dbReference>
<dbReference type="InterPro" id="IPR003439">
    <property type="entry name" value="ABC_transporter-like_ATP-bd"/>
</dbReference>
<dbReference type="AlphaFoldDB" id="A0A1M6UI25"/>
<sequence>MLHLENISFTYGTREILKNITCQIKKGYFYGIVGPNGAGKTTLLQLMHGSLSPTAGQLLYHNKPLHSYPLRQLAQNLALIPQQREIRFPYTCLEMVMLGRIPYRGRLQSLSERDMELVWRYMSMTDTLKFAGTLITHLSGGEKQRVMLAKALSQTPELLLLDEAFANMDTYQGIQSLKLLKKLVQEENLTVVCIMHDLNLVSNFCDYSIVLKEGRFFAQGPSEEVLRPEVIREVFQVQVVKAGARGLAVLPDIEQ</sequence>
<evidence type="ECO:0000313" key="7">
    <source>
        <dbReference type="Proteomes" id="UP000183997"/>
    </source>
</evidence>
<proteinExistence type="predicted"/>
<dbReference type="CDD" id="cd03214">
    <property type="entry name" value="ABC_Iron-Siderophores_B12_Hemin"/>
    <property type="match status" value="1"/>
</dbReference>
<evidence type="ECO:0000259" key="5">
    <source>
        <dbReference type="PROSITE" id="PS50893"/>
    </source>
</evidence>
<keyword evidence="3 6" id="KW-0067">ATP-binding</keyword>
<dbReference type="SMART" id="SM00382">
    <property type="entry name" value="AAA"/>
    <property type="match status" value="1"/>
</dbReference>
<dbReference type="InterPro" id="IPR027417">
    <property type="entry name" value="P-loop_NTPase"/>
</dbReference>
<organism evidence="6 7">
    <name type="scientific">Desulforamulus aeronauticus DSM 10349</name>
    <dbReference type="NCBI Taxonomy" id="1121421"/>
    <lineage>
        <taxon>Bacteria</taxon>
        <taxon>Bacillati</taxon>
        <taxon>Bacillota</taxon>
        <taxon>Clostridia</taxon>
        <taxon>Eubacteriales</taxon>
        <taxon>Peptococcaceae</taxon>
        <taxon>Desulforamulus</taxon>
    </lineage>
</organism>